<dbReference type="SUPFAM" id="SSF51905">
    <property type="entry name" value="FAD/NAD(P)-binding domain"/>
    <property type="match status" value="1"/>
</dbReference>
<evidence type="ECO:0000256" key="1">
    <source>
        <dbReference type="ARBA" id="ARBA00001974"/>
    </source>
</evidence>
<evidence type="ECO:0000259" key="5">
    <source>
        <dbReference type="Pfam" id="PF05199"/>
    </source>
</evidence>
<accession>A0A8H6X8Y7</accession>
<dbReference type="PIRSF" id="PIRSF000137">
    <property type="entry name" value="Alcohol_oxidase"/>
    <property type="match status" value="1"/>
</dbReference>
<dbReference type="Pfam" id="PF05199">
    <property type="entry name" value="GMC_oxred_C"/>
    <property type="match status" value="1"/>
</dbReference>
<evidence type="ECO:0000256" key="3">
    <source>
        <dbReference type="SAM" id="SignalP"/>
    </source>
</evidence>
<comment type="cofactor">
    <cofactor evidence="1">
        <name>FAD</name>
        <dbReference type="ChEBI" id="CHEBI:57692"/>
    </cofactor>
</comment>
<dbReference type="GO" id="GO:0050660">
    <property type="term" value="F:flavin adenine dinucleotide binding"/>
    <property type="evidence" value="ECO:0007669"/>
    <property type="project" value="InterPro"/>
</dbReference>
<feature type="chain" id="PRO_5034593157" evidence="3">
    <location>
        <begin position="23"/>
        <end position="687"/>
    </location>
</feature>
<name>A0A8H6X8Y7_9AGAR</name>
<dbReference type="Proteomes" id="UP000620124">
    <property type="component" value="Unassembled WGS sequence"/>
</dbReference>
<dbReference type="Gene3D" id="3.30.560.10">
    <property type="entry name" value="Glucose Oxidase, domain 3"/>
    <property type="match status" value="1"/>
</dbReference>
<feature type="domain" description="Glucose-methanol-choline oxidoreductase C-terminal" evidence="5">
    <location>
        <begin position="462"/>
        <end position="600"/>
    </location>
</feature>
<dbReference type="OrthoDB" id="269227at2759"/>
<dbReference type="SUPFAM" id="SSF54373">
    <property type="entry name" value="FAD-linked reductases, C-terminal domain"/>
    <property type="match status" value="1"/>
</dbReference>
<dbReference type="InterPro" id="IPR012132">
    <property type="entry name" value="GMC_OxRdtase"/>
</dbReference>
<feature type="signal peptide" evidence="3">
    <location>
        <begin position="1"/>
        <end position="22"/>
    </location>
</feature>
<dbReference type="GO" id="GO:0016614">
    <property type="term" value="F:oxidoreductase activity, acting on CH-OH group of donors"/>
    <property type="evidence" value="ECO:0007669"/>
    <property type="project" value="InterPro"/>
</dbReference>
<dbReference type="InterPro" id="IPR036188">
    <property type="entry name" value="FAD/NAD-bd_sf"/>
</dbReference>
<evidence type="ECO:0000313" key="7">
    <source>
        <dbReference type="Proteomes" id="UP000620124"/>
    </source>
</evidence>
<proteinExistence type="inferred from homology"/>
<dbReference type="AlphaFoldDB" id="A0A8H6X8Y7"/>
<comment type="similarity">
    <text evidence="2">Belongs to the GMC oxidoreductase family.</text>
</comment>
<organism evidence="6 7">
    <name type="scientific">Mycena venus</name>
    <dbReference type="NCBI Taxonomy" id="2733690"/>
    <lineage>
        <taxon>Eukaryota</taxon>
        <taxon>Fungi</taxon>
        <taxon>Dikarya</taxon>
        <taxon>Basidiomycota</taxon>
        <taxon>Agaricomycotina</taxon>
        <taxon>Agaricomycetes</taxon>
        <taxon>Agaricomycetidae</taxon>
        <taxon>Agaricales</taxon>
        <taxon>Marasmiineae</taxon>
        <taxon>Mycenaceae</taxon>
        <taxon>Mycena</taxon>
    </lineage>
</organism>
<reference evidence="6" key="1">
    <citation type="submission" date="2020-05" db="EMBL/GenBank/DDBJ databases">
        <title>Mycena genomes resolve the evolution of fungal bioluminescence.</title>
        <authorList>
            <person name="Tsai I.J."/>
        </authorList>
    </citation>
    <scope>NUCLEOTIDE SEQUENCE</scope>
    <source>
        <strain evidence="6">CCC161011</strain>
    </source>
</reference>
<dbReference type="PANTHER" id="PTHR11552">
    <property type="entry name" value="GLUCOSE-METHANOL-CHOLINE GMC OXIDOREDUCTASE"/>
    <property type="match status" value="1"/>
</dbReference>
<evidence type="ECO:0000313" key="6">
    <source>
        <dbReference type="EMBL" id="KAF7336200.1"/>
    </source>
</evidence>
<evidence type="ECO:0000259" key="4">
    <source>
        <dbReference type="Pfam" id="PF00732"/>
    </source>
</evidence>
<sequence length="687" mass="75351">MRRFQNCFALSVFSLITHYTLGGHGLPSCTDVSSHSQRVFDFIVVGAGPGGGPLAARLAESGYSVLVVDAGQNVETLDVTIPAYFNFVLSDPVVALNYTIHDYPPDFEFQNNNTWYPRAQAVGGCAIHNALQNCVAGLKPNFDFLETTFNDPSWNLDNMWDYFVRIERNLYLPQPNPDHGFHGWLGTIGGPVTPSNGSDPQLNDITIGLANSAPNVLDINTRASPPNFTMTSLSLTVNATNERSSVKERLHQVQRDHPQKLTFALGTLATKSSALSTKWSLAVAANASLPVSDQFTGKVELDFTEYYARHEVIVSAGLFQSPQLLMVPPSLSGIGNKTHLESFGIETIVDLPGVGQNLRDNDEIPITWLLKQNPPASNCTFGTDPATDPCLAAWDAAAPKHDGTPYTQTVGFPGALVWKSADDLDDPDVLQYWVPAWDMGYVSDPGFFINGFSAITLKGHASSRGYVRLTGSHPQDFLDIQKLHFQPVDSPNIQRDLAALRGGIRTARQVVQLPHIAEHILQEVNPGSDAQTDEELNEYIFEHIFAHHGCCTNKMGADDDNNAVLDGRFRVRGVSSLRVVDMSSWPDAPGFFPTTPTYMVRRRLAELVTLINTLTAERTLLEAELATFVYPVQDLPPEITSRIFLQCLPVDPQPSSSSPSTAPYTYQSPVARDRTFDAASLAIHNLR</sequence>
<dbReference type="Pfam" id="PF00732">
    <property type="entry name" value="GMC_oxred_N"/>
    <property type="match status" value="1"/>
</dbReference>
<dbReference type="InterPro" id="IPR000172">
    <property type="entry name" value="GMC_OxRdtase_N"/>
</dbReference>
<comment type="caution">
    <text evidence="6">The sequence shown here is derived from an EMBL/GenBank/DDBJ whole genome shotgun (WGS) entry which is preliminary data.</text>
</comment>
<evidence type="ECO:0000256" key="2">
    <source>
        <dbReference type="ARBA" id="ARBA00010790"/>
    </source>
</evidence>
<keyword evidence="3" id="KW-0732">Signal</keyword>
<keyword evidence="7" id="KW-1185">Reference proteome</keyword>
<dbReference type="EMBL" id="JACAZI010000023">
    <property type="protein sequence ID" value="KAF7336200.1"/>
    <property type="molecule type" value="Genomic_DNA"/>
</dbReference>
<feature type="domain" description="Glucose-methanol-choline oxidoreductase N-terminal" evidence="4">
    <location>
        <begin position="306"/>
        <end position="360"/>
    </location>
</feature>
<gene>
    <name evidence="6" type="ORF">MVEN_02167600</name>
</gene>
<dbReference type="PANTHER" id="PTHR11552:SF213">
    <property type="entry name" value="DEHYDROGENASE, PUTATIVE-RELATED"/>
    <property type="match status" value="1"/>
</dbReference>
<protein>
    <submittedName>
        <fullName evidence="6">Choline dehydrogenase</fullName>
    </submittedName>
</protein>
<dbReference type="Gene3D" id="3.50.50.60">
    <property type="entry name" value="FAD/NAD(P)-binding domain"/>
    <property type="match status" value="1"/>
</dbReference>
<dbReference type="InterPro" id="IPR007867">
    <property type="entry name" value="GMC_OxRtase_C"/>
</dbReference>